<dbReference type="GO" id="GO:0016706">
    <property type="term" value="F:2-oxoglutarate-dependent dioxygenase activity"/>
    <property type="evidence" value="ECO:0007669"/>
    <property type="project" value="UniProtKB-ARBA"/>
</dbReference>
<keyword evidence="6" id="KW-1185">Reference proteome</keyword>
<dbReference type="RefSeq" id="WP_155065566.1">
    <property type="nucleotide sequence ID" value="NZ_WMIF01000027.1"/>
</dbReference>
<dbReference type="Gene3D" id="3.60.130.10">
    <property type="entry name" value="Clavaminate synthase-like"/>
    <property type="match status" value="1"/>
</dbReference>
<sequence length="287" mass="32062">MDYNILRHRDHPGGLQDPALRDRIRADLDRDGWTLLRGFQPEMADFAALVRSLCRRVTFDPARSHTTDTTQMVDAGLGPIGLHIENGNTPRCPDIVTFFAQTAAFEGSQTTICDGRAVWDRFDPARKARWSQPMTVERLLPELLWKRYLANEHPAISDPDEVRMEHVLQFKAAVPGQDFQLHEDGSLTYRLTVDPVRASVLGGAGRGFANAVLGPSHNYQPPRYALADGSAVTADEIEEIRAIAEEVTHEINWQDGDIAVLDNTRVMHGRRAIADANRNLFIGMGMI</sequence>
<evidence type="ECO:0000259" key="4">
    <source>
        <dbReference type="Pfam" id="PF02668"/>
    </source>
</evidence>
<organism evidence="5 6">
    <name type="scientific">Paracoccus limosus</name>
    <dbReference type="NCBI Taxonomy" id="913252"/>
    <lineage>
        <taxon>Bacteria</taxon>
        <taxon>Pseudomonadati</taxon>
        <taxon>Pseudomonadota</taxon>
        <taxon>Alphaproteobacteria</taxon>
        <taxon>Rhodobacterales</taxon>
        <taxon>Paracoccaceae</taxon>
        <taxon>Paracoccus</taxon>
    </lineage>
</organism>
<comment type="cofactor">
    <cofactor evidence="1">
        <name>Fe(2+)</name>
        <dbReference type="ChEBI" id="CHEBI:29033"/>
    </cofactor>
</comment>
<dbReference type="AlphaFoldDB" id="A0A844H599"/>
<evidence type="ECO:0000256" key="1">
    <source>
        <dbReference type="ARBA" id="ARBA00001954"/>
    </source>
</evidence>
<dbReference type="InterPro" id="IPR003819">
    <property type="entry name" value="TauD/TfdA-like"/>
</dbReference>
<evidence type="ECO:0000256" key="2">
    <source>
        <dbReference type="ARBA" id="ARBA00023002"/>
    </source>
</evidence>
<dbReference type="Proteomes" id="UP000442533">
    <property type="component" value="Unassembled WGS sequence"/>
</dbReference>
<protein>
    <recommendedName>
        <fullName evidence="4">TauD/TfdA-like domain-containing protein</fullName>
    </recommendedName>
</protein>
<proteinExistence type="predicted"/>
<name>A0A844H599_9RHOB</name>
<evidence type="ECO:0000313" key="6">
    <source>
        <dbReference type="Proteomes" id="UP000442533"/>
    </source>
</evidence>
<gene>
    <name evidence="5" type="ORF">GL279_15750</name>
</gene>
<dbReference type="OrthoDB" id="9769888at2"/>
<keyword evidence="3" id="KW-0045">Antibiotic biosynthesis</keyword>
<reference evidence="5 6" key="1">
    <citation type="submission" date="2019-11" db="EMBL/GenBank/DDBJ databases">
        <authorList>
            <person name="Dong K."/>
        </authorList>
    </citation>
    <scope>NUCLEOTIDE SEQUENCE [LARGE SCALE GENOMIC DNA]</scope>
    <source>
        <strain evidence="5 6">JCM 17370</strain>
    </source>
</reference>
<comment type="caution">
    <text evidence="5">The sequence shown here is derived from an EMBL/GenBank/DDBJ whole genome shotgun (WGS) entry which is preliminary data.</text>
</comment>
<dbReference type="PANTHER" id="PTHR10696">
    <property type="entry name" value="GAMMA-BUTYROBETAINE HYDROXYLASE-RELATED"/>
    <property type="match status" value="1"/>
</dbReference>
<dbReference type="InterPro" id="IPR042098">
    <property type="entry name" value="TauD-like_sf"/>
</dbReference>
<dbReference type="InterPro" id="IPR050411">
    <property type="entry name" value="AlphaKG_dependent_hydroxylases"/>
</dbReference>
<accession>A0A844H599</accession>
<dbReference type="PANTHER" id="PTHR10696:SF56">
    <property type="entry name" value="TAUD_TFDA-LIKE DOMAIN-CONTAINING PROTEIN"/>
    <property type="match status" value="1"/>
</dbReference>
<dbReference type="EMBL" id="WMIF01000027">
    <property type="protein sequence ID" value="MTH36056.1"/>
    <property type="molecule type" value="Genomic_DNA"/>
</dbReference>
<keyword evidence="2" id="KW-0560">Oxidoreductase</keyword>
<dbReference type="Pfam" id="PF02668">
    <property type="entry name" value="TauD"/>
    <property type="match status" value="1"/>
</dbReference>
<evidence type="ECO:0000256" key="3">
    <source>
        <dbReference type="ARBA" id="ARBA00023194"/>
    </source>
</evidence>
<dbReference type="SUPFAM" id="SSF51197">
    <property type="entry name" value="Clavaminate synthase-like"/>
    <property type="match status" value="1"/>
</dbReference>
<feature type="domain" description="TauD/TfdA-like" evidence="4">
    <location>
        <begin position="17"/>
        <end position="280"/>
    </location>
</feature>
<evidence type="ECO:0000313" key="5">
    <source>
        <dbReference type="EMBL" id="MTH36056.1"/>
    </source>
</evidence>
<dbReference type="GO" id="GO:0017000">
    <property type="term" value="P:antibiotic biosynthetic process"/>
    <property type="evidence" value="ECO:0007669"/>
    <property type="project" value="UniProtKB-KW"/>
</dbReference>